<dbReference type="PANTHER" id="PTHR43476:SF5">
    <property type="entry name" value="FAD-DEPENDENT MONOOXYGENASE"/>
    <property type="match status" value="1"/>
</dbReference>
<protein>
    <recommendedName>
        <fullName evidence="2">FAD-binding domain-containing protein</fullName>
    </recommendedName>
</protein>
<keyword evidence="1" id="KW-0560">Oxidoreductase</keyword>
<evidence type="ECO:0000256" key="1">
    <source>
        <dbReference type="ARBA" id="ARBA00023002"/>
    </source>
</evidence>
<dbReference type="GO" id="GO:0016491">
    <property type="term" value="F:oxidoreductase activity"/>
    <property type="evidence" value="ECO:0007669"/>
    <property type="project" value="UniProtKB-KW"/>
</dbReference>
<dbReference type="Proteomes" id="UP000006620">
    <property type="component" value="Chromosome"/>
</dbReference>
<dbReference type="KEGG" id="pms:KNP414_06957"/>
<dbReference type="AlphaFoldDB" id="F8FIL5"/>
<evidence type="ECO:0000259" key="2">
    <source>
        <dbReference type="Pfam" id="PF01494"/>
    </source>
</evidence>
<evidence type="ECO:0000313" key="3">
    <source>
        <dbReference type="EMBL" id="AEI45469.1"/>
    </source>
</evidence>
<dbReference type="GO" id="GO:0071949">
    <property type="term" value="F:FAD binding"/>
    <property type="evidence" value="ECO:0007669"/>
    <property type="project" value="InterPro"/>
</dbReference>
<dbReference type="PANTHER" id="PTHR43476">
    <property type="entry name" value="3-(3-HYDROXY-PHENYL)PROPIONATE/3-HYDROXYCINNAMIC ACID HYDROXYLASE"/>
    <property type="match status" value="1"/>
</dbReference>
<dbReference type="InterPro" id="IPR002938">
    <property type="entry name" value="FAD-bd"/>
</dbReference>
<name>F8FIL5_PAEMK</name>
<accession>F8FIL5</accession>
<dbReference type="SUPFAM" id="SSF51905">
    <property type="entry name" value="FAD/NAD(P)-binding domain"/>
    <property type="match status" value="1"/>
</dbReference>
<dbReference type="InterPro" id="IPR050631">
    <property type="entry name" value="PheA/TfdB_FAD_monoxygenase"/>
</dbReference>
<dbReference type="Gene3D" id="3.50.50.60">
    <property type="entry name" value="FAD/NAD(P)-binding domain"/>
    <property type="match status" value="1"/>
</dbReference>
<sequence>MRSNVFISGGGVAGLTLALLLAREGLSVVLAEQSRGPLSLYKGELLQPKSLAILDKLGVLDDLIRTGRKVHTIHMRELEEARPSQERPAVEAEIRFEYGVLGAPYNYALMVPHEKLKSCLEEHAVRTGRVKLLRPGRCTGLVQGVWGLAEEALVETGSGLERIAADYFIGAEGRTSPTRLHMGVRMRRSGYNHHFLTVSFPSPPSLDDSLILSRGGRFLGLFPLPEGQVRTVLLIKPEEYQSMRSEGLESFYREYVSLLPELGGYVHQIREWRKIQLMIPFRSHADRYVSGNMAILGDAAHNVHPMAGEGMNMAIQDADVLGSLLVWLRRCGHRSPAGLTWYERVRRPRASYISRLSHLSALAYAYEAGPWEWMRTRVLQAIERSPYLHYKYMLNVSGLGLWPDSPADLMRQAGLWPDRRSLSEEERLRMRFSDKDDYPWLNLGEEEAP</sequence>
<dbReference type="Gene3D" id="3.30.70.2450">
    <property type="match status" value="1"/>
</dbReference>
<reference evidence="4" key="1">
    <citation type="submission" date="2011-06" db="EMBL/GenBank/DDBJ databases">
        <title>Complete genome sequence of Paenibacillus mucilaginosus KNP414.</title>
        <authorList>
            <person name="Wang J."/>
            <person name="Hu S."/>
            <person name="Hu X."/>
            <person name="Zhang B."/>
            <person name="Dong D."/>
            <person name="Zhang S."/>
            <person name="Zhao K."/>
            <person name="Wu D."/>
        </authorList>
    </citation>
    <scope>NUCLEOTIDE SEQUENCE [LARGE SCALE GENOMIC DNA]</scope>
    <source>
        <strain evidence="4">KNP414</strain>
    </source>
</reference>
<dbReference type="HOGENOM" id="CLU_033626_1_1_9"/>
<dbReference type="RefSeq" id="WP_013920611.1">
    <property type="nucleotide sequence ID" value="NC_015690.1"/>
</dbReference>
<gene>
    <name evidence="3" type="ordered locus">KNP414_06957</name>
</gene>
<dbReference type="EMBL" id="CP002869">
    <property type="protein sequence ID" value="AEI45469.1"/>
    <property type="molecule type" value="Genomic_DNA"/>
</dbReference>
<evidence type="ECO:0000313" key="4">
    <source>
        <dbReference type="Proteomes" id="UP000006620"/>
    </source>
</evidence>
<dbReference type="Pfam" id="PF01494">
    <property type="entry name" value="FAD_binding_3"/>
    <property type="match status" value="1"/>
</dbReference>
<organism evidence="3 4">
    <name type="scientific">Paenibacillus mucilaginosus (strain KNP414)</name>
    <dbReference type="NCBI Taxonomy" id="1036673"/>
    <lineage>
        <taxon>Bacteria</taxon>
        <taxon>Bacillati</taxon>
        <taxon>Bacillota</taxon>
        <taxon>Bacilli</taxon>
        <taxon>Bacillales</taxon>
        <taxon>Paenibacillaceae</taxon>
        <taxon>Paenibacillus</taxon>
    </lineage>
</organism>
<feature type="domain" description="FAD-binding" evidence="2">
    <location>
        <begin position="4"/>
        <end position="353"/>
    </location>
</feature>
<proteinExistence type="predicted"/>
<reference evidence="3 4" key="2">
    <citation type="journal article" date="2013" name="Genome Announc.">
        <title>Genome Sequence of Growth-Improving Paenibacillus mucilaginosus Strain KNP414.</title>
        <authorList>
            <person name="Lu J.J."/>
            <person name="Wang J.F."/>
            <person name="Hu X.F."/>
        </authorList>
    </citation>
    <scope>NUCLEOTIDE SEQUENCE [LARGE SCALE GENOMIC DNA]</scope>
    <source>
        <strain evidence="3 4">KNP414</strain>
    </source>
</reference>
<dbReference type="PRINTS" id="PR00420">
    <property type="entry name" value="RNGMNOXGNASE"/>
</dbReference>
<dbReference type="InterPro" id="IPR036188">
    <property type="entry name" value="FAD/NAD-bd_sf"/>
</dbReference>
<dbReference type="PATRIC" id="fig|1036673.3.peg.6488"/>